<proteinExistence type="predicted"/>
<dbReference type="Pfam" id="PF13670">
    <property type="entry name" value="PepSY_2"/>
    <property type="match status" value="1"/>
</dbReference>
<dbReference type="Proteomes" id="UP000001953">
    <property type="component" value="Chromosome"/>
</dbReference>
<dbReference type="KEGG" id="nha:Nham_1643"/>
<evidence type="ECO:0000259" key="2">
    <source>
        <dbReference type="Pfam" id="PF13670"/>
    </source>
</evidence>
<evidence type="ECO:0000256" key="1">
    <source>
        <dbReference type="SAM" id="SignalP"/>
    </source>
</evidence>
<gene>
    <name evidence="3" type="ordered locus">Nham_1643</name>
</gene>
<organism evidence="3 4">
    <name type="scientific">Nitrobacter hamburgensis (strain DSM 10229 / NCIMB 13809 / X14)</name>
    <dbReference type="NCBI Taxonomy" id="323097"/>
    <lineage>
        <taxon>Bacteria</taxon>
        <taxon>Pseudomonadati</taxon>
        <taxon>Pseudomonadota</taxon>
        <taxon>Alphaproteobacteria</taxon>
        <taxon>Hyphomicrobiales</taxon>
        <taxon>Nitrobacteraceae</taxon>
        <taxon>Nitrobacter</taxon>
    </lineage>
</organism>
<evidence type="ECO:0000313" key="4">
    <source>
        <dbReference type="Proteomes" id="UP000001953"/>
    </source>
</evidence>
<dbReference type="OrthoDB" id="9134997at2"/>
<dbReference type="eggNOG" id="COG5591">
    <property type="taxonomic scope" value="Bacteria"/>
</dbReference>
<keyword evidence="1" id="KW-0732">Signal</keyword>
<dbReference type="AlphaFoldDB" id="Q1QMT6"/>
<feature type="signal peptide" evidence="1">
    <location>
        <begin position="1"/>
        <end position="23"/>
    </location>
</feature>
<accession>Q1QMT6</accession>
<protein>
    <recommendedName>
        <fullName evidence="2">PepSY domain-containing protein</fullName>
    </recommendedName>
</protein>
<feature type="domain" description="PepSY" evidence="2">
    <location>
        <begin position="6"/>
        <end position="85"/>
    </location>
</feature>
<dbReference type="EMBL" id="CP000319">
    <property type="protein sequence ID" value="ABE62461.1"/>
    <property type="molecule type" value="Genomic_DNA"/>
</dbReference>
<sequence length="88" mass="9794">MKIRHVAVATMMLVLAATSFAYADQPGSDWMPADQVIQKLMEKGYTDVSKLEADDGRCWEAKAMLNGVRQKIYLDPRSGEVVGHKPAR</sequence>
<dbReference type="InterPro" id="IPR025711">
    <property type="entry name" value="PepSY"/>
</dbReference>
<evidence type="ECO:0000313" key="3">
    <source>
        <dbReference type="EMBL" id="ABE62461.1"/>
    </source>
</evidence>
<feature type="chain" id="PRO_5004195971" description="PepSY domain-containing protein" evidence="1">
    <location>
        <begin position="24"/>
        <end position="88"/>
    </location>
</feature>
<keyword evidence="4" id="KW-1185">Reference proteome</keyword>
<reference evidence="3 4" key="1">
    <citation type="submission" date="2006-03" db="EMBL/GenBank/DDBJ databases">
        <title>Complete sequence of chromosome of Nitrobacter hamburgensis X14.</title>
        <authorList>
            <consortium name="US DOE Joint Genome Institute"/>
            <person name="Copeland A."/>
            <person name="Lucas S."/>
            <person name="Lapidus A."/>
            <person name="Barry K."/>
            <person name="Detter J.C."/>
            <person name="Glavina del Rio T."/>
            <person name="Hammon N."/>
            <person name="Israni S."/>
            <person name="Dalin E."/>
            <person name="Tice H."/>
            <person name="Pitluck S."/>
            <person name="Chain P."/>
            <person name="Malfatti S."/>
            <person name="Shin M."/>
            <person name="Vergez L."/>
            <person name="Schmutz J."/>
            <person name="Larimer F."/>
            <person name="Land M."/>
            <person name="Hauser L."/>
            <person name="Kyrpides N."/>
            <person name="Ivanova N."/>
            <person name="Ward B."/>
            <person name="Arp D."/>
            <person name="Klotz M."/>
            <person name="Stein L."/>
            <person name="O'Mullan G."/>
            <person name="Starkenburg S."/>
            <person name="Sayavedra L."/>
            <person name="Poret-Peterson A.T."/>
            <person name="Gentry M.E."/>
            <person name="Bruce D."/>
            <person name="Richardson P."/>
        </authorList>
    </citation>
    <scope>NUCLEOTIDE SEQUENCE [LARGE SCALE GENOMIC DNA]</scope>
    <source>
        <strain evidence="4">DSM 10229 / NCIMB 13809 / X14</strain>
    </source>
</reference>
<dbReference type="HOGENOM" id="CLU_147864_2_0_5"/>
<name>Q1QMT6_NITHX</name>